<evidence type="ECO:0000256" key="2">
    <source>
        <dbReference type="ARBA" id="ARBA00004186"/>
    </source>
</evidence>
<gene>
    <name evidence="9" type="ORF">HYC85_011572</name>
</gene>
<keyword evidence="6" id="KW-0539">Nucleus</keyword>
<feature type="domain" description="Inner centromere protein ARK-binding" evidence="8">
    <location>
        <begin position="1470"/>
        <end position="1524"/>
    </location>
</feature>
<keyword evidence="5" id="KW-0206">Cytoskeleton</keyword>
<evidence type="ECO:0000256" key="5">
    <source>
        <dbReference type="ARBA" id="ARBA00023212"/>
    </source>
</evidence>
<keyword evidence="4" id="KW-0963">Cytoplasm</keyword>
<evidence type="ECO:0000259" key="8">
    <source>
        <dbReference type="Pfam" id="PF03941"/>
    </source>
</evidence>
<feature type="compositionally biased region" description="Polar residues" evidence="7">
    <location>
        <begin position="1459"/>
        <end position="1468"/>
    </location>
</feature>
<dbReference type="InterPro" id="IPR005635">
    <property type="entry name" value="Inner_centromere_prot_ARK-bd"/>
</dbReference>
<feature type="region of interest" description="Disordered" evidence="7">
    <location>
        <begin position="1313"/>
        <end position="1420"/>
    </location>
</feature>
<evidence type="ECO:0000256" key="4">
    <source>
        <dbReference type="ARBA" id="ARBA00022490"/>
    </source>
</evidence>
<evidence type="ECO:0000313" key="10">
    <source>
        <dbReference type="Proteomes" id="UP000593564"/>
    </source>
</evidence>
<protein>
    <recommendedName>
        <fullName evidence="8">Inner centromere protein ARK-binding domain-containing protein</fullName>
    </recommendedName>
</protein>
<dbReference type="InterPro" id="IPR050875">
    <property type="entry name" value="Troponin_I"/>
</dbReference>
<accession>A0A7J7H9Q6</accession>
<comment type="subcellular location">
    <subcellularLocation>
        <location evidence="2">Cytoplasm</location>
        <location evidence="2">Cytoskeleton</location>
        <location evidence="2">Spindle</location>
    </subcellularLocation>
    <subcellularLocation>
        <location evidence="1">Nucleus</location>
    </subcellularLocation>
</comment>
<dbReference type="Pfam" id="PF03941">
    <property type="entry name" value="INCENP_ARK-bind"/>
    <property type="match status" value="1"/>
</dbReference>
<feature type="region of interest" description="Disordered" evidence="7">
    <location>
        <begin position="1452"/>
        <end position="1479"/>
    </location>
</feature>
<evidence type="ECO:0000256" key="1">
    <source>
        <dbReference type="ARBA" id="ARBA00004123"/>
    </source>
</evidence>
<dbReference type="GO" id="GO:0005634">
    <property type="term" value="C:nucleus"/>
    <property type="evidence" value="ECO:0007669"/>
    <property type="project" value="UniProtKB-SubCell"/>
</dbReference>
<reference evidence="10" key="1">
    <citation type="journal article" date="2020" name="Nat. Commun.">
        <title>Genome assembly of wild tea tree DASZ reveals pedigree and selection history of tea varieties.</title>
        <authorList>
            <person name="Zhang W."/>
            <person name="Zhang Y."/>
            <person name="Qiu H."/>
            <person name="Guo Y."/>
            <person name="Wan H."/>
            <person name="Zhang X."/>
            <person name="Scossa F."/>
            <person name="Alseekh S."/>
            <person name="Zhang Q."/>
            <person name="Wang P."/>
            <person name="Xu L."/>
            <person name="Schmidt M.H."/>
            <person name="Jia X."/>
            <person name="Li D."/>
            <person name="Zhu A."/>
            <person name="Guo F."/>
            <person name="Chen W."/>
            <person name="Ni D."/>
            <person name="Usadel B."/>
            <person name="Fernie A.R."/>
            <person name="Wen W."/>
        </authorList>
    </citation>
    <scope>NUCLEOTIDE SEQUENCE [LARGE SCALE GENOMIC DNA]</scope>
    <source>
        <strain evidence="10">cv. G240</strain>
    </source>
</reference>
<feature type="compositionally biased region" description="Polar residues" evidence="7">
    <location>
        <begin position="1159"/>
        <end position="1174"/>
    </location>
</feature>
<dbReference type="GO" id="GO:0005819">
    <property type="term" value="C:spindle"/>
    <property type="evidence" value="ECO:0007669"/>
    <property type="project" value="UniProtKB-SubCell"/>
</dbReference>
<keyword evidence="10" id="KW-1185">Reference proteome</keyword>
<feature type="compositionally biased region" description="Basic and acidic residues" evidence="7">
    <location>
        <begin position="1313"/>
        <end position="1347"/>
    </location>
</feature>
<proteinExistence type="inferred from homology"/>
<dbReference type="Proteomes" id="UP000593564">
    <property type="component" value="Unassembled WGS sequence"/>
</dbReference>
<feature type="region of interest" description="Disordered" evidence="7">
    <location>
        <begin position="1145"/>
        <end position="1177"/>
    </location>
</feature>
<evidence type="ECO:0000313" key="9">
    <source>
        <dbReference type="EMBL" id="KAF5949579.1"/>
    </source>
</evidence>
<name>A0A7J7H9Q6_CAMSI</name>
<comment type="similarity">
    <text evidence="3">Belongs to the INCENP family.</text>
</comment>
<evidence type="ECO:0000256" key="3">
    <source>
        <dbReference type="ARBA" id="ARBA00010042"/>
    </source>
</evidence>
<reference evidence="9 10" key="2">
    <citation type="submission" date="2020-07" db="EMBL/GenBank/DDBJ databases">
        <title>Genome assembly of wild tea tree DASZ reveals pedigree and selection history of tea varieties.</title>
        <authorList>
            <person name="Zhang W."/>
        </authorList>
    </citation>
    <scope>NUCLEOTIDE SEQUENCE [LARGE SCALE GENOMIC DNA]</scope>
    <source>
        <strain evidence="10">cv. G240</strain>
        <tissue evidence="9">Leaf</tissue>
    </source>
</reference>
<sequence length="1580" mass="176163">MTTLEKLFVQIFDRKNRIIEQVDQQSDLYTRHLVSKLLIDGITPPSWLWNPKFDSQSSDPKELNKEELISELLLPHPQPAVPYSGAHYPLYNKPLVIGDNGESSEGLFTGTHAPNRGFNTGDRPTTVSECHDNDIECALDCVPELDLSVTSPQWQIDASISNICTAPDESLARIQRSKSRQKALELRKSAKATPKSRFADENDIGASSSAIKISRIASQQLDCDKAVRLAKVECLSKEKDANIYCGRITRSRSSCNLSSRDSKPLKLLSSSDIAKEDGARKTMSQSACIEGVSKPVHSSNTASQRVTRSKSGASKKSLLVNSLNMLEGLLIQNVSGGDIIPHCPDTDAIANQEGKADYVTEPDRILDGPVDARAACSESNLDAAGLSVGLEVVLSRPPSDCSMSVKPKTLDFDDVEKCSLNETFNPIVEKERLDKSSGKRCAVVKSATSLDKVSFDDPCRKSLETQSLEQEVSNKREQPRRVSFDTCVEECVVVDEEVSELDINKNLQNAEDNSDAVVEIQHFPFSHEADVALLNVDKGLGVEMHQKVTCHLVEGFESSPRLQVEEGELGCDGRDTNNTTPFVFKHQQLGQSLVSNLTKHSAGVQGCLVGEVGMTDPSSAVLDVRQCYEEDNQDLMCIENKLDEGNMSGGLAWSERTLLERKSLVVEDGLLACGSVGSLHSEEKNFSSSEIRELQLLESSLHLGRRLRSVSEDSWPQFKRRKIDGQRTNFFSASPSFRVKEIHGMGGHTTNKNVKSMEDNLETVLQIECLPVSHEGDAAQLNSDKSPDMELNQKVNYHLSEGIEPSPELQLEQDESTSKHGQIGPSLVSSLTKEAAGDSHGCFMKNVGPADTTSIVLDVRKQCDEQNFKDLQHSEYNGTMENKDDLIHTERILQQKKSHFEEDGLFSCCSVESPQDKHMASIGADQTMPEFEGFIIHPEENEQPHIVRDAISFDKLDLPSTTVKRASVLEQLCKSASRHTPLSEFSATFKLHGTPDLYQSVPNGLLEHMDLRSTLNLNDDGGKQLRASYSCVDEVKCAFEGVLYSDCVPYTDARFGWSFKKPYMSPIGKLWDRISSNSSSSEKQRSLNPELTCFPIEEDPSISGENENIDEVADTIQEDISSTLMTRAKRQPLAEIKEACVNPPTSVSAAERFPDRNSLDSTNTEVSATGAQSRIKQKLGNRYRNKRRCTNEAKENRSLSVSTNCIKKATESLNNRFSKPKLSGKASLRKGGQNLLERESKRNNIVSNITSFLPLVQQKQAAAVGTGKRDIKVKALEAAEAAKRLEEKRQNERKMKKDALKLERERKELENLRQMEINKKKKEEEQKKKGADMAARKRLREEEERKEKERKRKRIEEPRQQQRGKEEKLRAEKEKEVPFGAMDENVNDGKESNNELRKHQKIKKPQTDPRAAEISTSNASQVILEDCQAFSHFGDNGEPTSVFTKTAEKDSFMAKTSPEKSYSISPYQCSDDEEDEEDERDEIHTKKFVPSWASKNSVALVLSSQQKVDPYIIFPPESFCSIDEGNLSLPTDSKITAKIGCNVEEIVVFKNIAAITWMRFLHQDKAKFNGEGDLAWAYLL</sequence>
<evidence type="ECO:0000256" key="7">
    <source>
        <dbReference type="SAM" id="MobiDB-lite"/>
    </source>
</evidence>
<feature type="compositionally biased region" description="Basic and acidic residues" evidence="7">
    <location>
        <begin position="1387"/>
        <end position="1397"/>
    </location>
</feature>
<dbReference type="EMBL" id="JACBKZ010000005">
    <property type="protein sequence ID" value="KAF5949579.1"/>
    <property type="molecule type" value="Genomic_DNA"/>
</dbReference>
<evidence type="ECO:0000256" key="6">
    <source>
        <dbReference type="ARBA" id="ARBA00023242"/>
    </source>
</evidence>
<comment type="caution">
    <text evidence="9">The sequence shown here is derived from an EMBL/GenBank/DDBJ whole genome shotgun (WGS) entry which is preliminary data.</text>
</comment>
<organism evidence="9 10">
    <name type="scientific">Camellia sinensis</name>
    <name type="common">Tea plant</name>
    <name type="synonym">Thea sinensis</name>
    <dbReference type="NCBI Taxonomy" id="4442"/>
    <lineage>
        <taxon>Eukaryota</taxon>
        <taxon>Viridiplantae</taxon>
        <taxon>Streptophyta</taxon>
        <taxon>Embryophyta</taxon>
        <taxon>Tracheophyta</taxon>
        <taxon>Spermatophyta</taxon>
        <taxon>Magnoliopsida</taxon>
        <taxon>eudicotyledons</taxon>
        <taxon>Gunneridae</taxon>
        <taxon>Pentapetalae</taxon>
        <taxon>asterids</taxon>
        <taxon>Ericales</taxon>
        <taxon>Theaceae</taxon>
        <taxon>Camellia</taxon>
    </lineage>
</organism>
<dbReference type="PANTHER" id="PTHR13738">
    <property type="entry name" value="TROPONIN I"/>
    <property type="match status" value="1"/>
</dbReference>
<dbReference type="PANTHER" id="PTHR13738:SF1">
    <property type="entry name" value="TROPONIN I"/>
    <property type="match status" value="1"/>
</dbReference>
<feature type="compositionally biased region" description="Acidic residues" evidence="7">
    <location>
        <begin position="1470"/>
        <end position="1479"/>
    </location>
</feature>
<feature type="compositionally biased region" description="Basic and acidic residues" evidence="7">
    <location>
        <begin position="1354"/>
        <end position="1377"/>
    </location>
</feature>